<feature type="domain" description="Prokaryotic-type class I peptide chain release factors" evidence="3">
    <location>
        <begin position="31"/>
        <end position="143"/>
    </location>
</feature>
<dbReference type="EMBL" id="PCRZ01000036">
    <property type="protein sequence ID" value="PIP29798.1"/>
    <property type="molecule type" value="Genomic_DNA"/>
</dbReference>
<evidence type="ECO:0000313" key="5">
    <source>
        <dbReference type="Proteomes" id="UP000228812"/>
    </source>
</evidence>
<dbReference type="GO" id="GO:0004045">
    <property type="term" value="F:peptidyl-tRNA hydrolase activity"/>
    <property type="evidence" value="ECO:0007669"/>
    <property type="project" value="TreeGrafter"/>
</dbReference>
<dbReference type="Gene3D" id="3.30.160.20">
    <property type="match status" value="1"/>
</dbReference>
<comment type="similarity">
    <text evidence="1">Belongs to the prokaryotic/mitochondrial release factor family.</text>
</comment>
<dbReference type="PANTHER" id="PTHR47814:SF1">
    <property type="entry name" value="PEPTIDYL-TRNA HYDROLASE ARFB"/>
    <property type="match status" value="1"/>
</dbReference>
<reference evidence="4 5" key="1">
    <citation type="submission" date="2017-09" db="EMBL/GenBank/DDBJ databases">
        <title>Depth-based differentiation of microbial function through sediment-hosted aquifers and enrichment of novel symbionts in the deep terrestrial subsurface.</title>
        <authorList>
            <person name="Probst A.J."/>
            <person name="Ladd B."/>
            <person name="Jarett J.K."/>
            <person name="Geller-Mcgrath D.E."/>
            <person name="Sieber C.M."/>
            <person name="Emerson J.B."/>
            <person name="Anantharaman K."/>
            <person name="Thomas B.C."/>
            <person name="Malmstrom R."/>
            <person name="Stieglmeier M."/>
            <person name="Klingl A."/>
            <person name="Woyke T."/>
            <person name="Ryan C.M."/>
            <person name="Banfield J.F."/>
        </authorList>
    </citation>
    <scope>NUCLEOTIDE SEQUENCE [LARGE SCALE GENOMIC DNA]</scope>
    <source>
        <strain evidence="4">CG23_combo_of_CG06-09_8_20_14_all_54_14</strain>
    </source>
</reference>
<organism evidence="4 5">
    <name type="scientific">Candidatus Jorgensenbacteria bacterium CG23_combo_of_CG06-09_8_20_14_all_54_14</name>
    <dbReference type="NCBI Taxonomy" id="1974595"/>
    <lineage>
        <taxon>Bacteria</taxon>
        <taxon>Candidatus Joergenseniibacteriota</taxon>
    </lineage>
</organism>
<name>A0A2G9ZBS4_9BACT</name>
<dbReference type="GO" id="GO:0003747">
    <property type="term" value="F:translation release factor activity"/>
    <property type="evidence" value="ECO:0007669"/>
    <property type="project" value="InterPro"/>
</dbReference>
<dbReference type="GO" id="GO:0072344">
    <property type="term" value="P:rescue of stalled ribosome"/>
    <property type="evidence" value="ECO:0007669"/>
    <property type="project" value="TreeGrafter"/>
</dbReference>
<sequence length="154" mass="18032">MEILKPFGSKPFDKFRAVSLSKPLRTVELPRTVRMKAVRARGPGGQRVNRRSTKVQLWVKIEHLPLRPAERRLLRKKLKGCVNRRGEICVESESSRSQELNRDAALRKLQAVIERALTRPRRRISTTPPRGAEDQRIREKKFVSERKRARRESF</sequence>
<evidence type="ECO:0000256" key="2">
    <source>
        <dbReference type="SAM" id="MobiDB-lite"/>
    </source>
</evidence>
<dbReference type="PANTHER" id="PTHR47814">
    <property type="entry name" value="PEPTIDYL-TRNA HYDROLASE ARFB"/>
    <property type="match status" value="1"/>
</dbReference>
<dbReference type="GO" id="GO:0043022">
    <property type="term" value="F:ribosome binding"/>
    <property type="evidence" value="ECO:0007669"/>
    <property type="project" value="TreeGrafter"/>
</dbReference>
<dbReference type="SUPFAM" id="SSF75620">
    <property type="entry name" value="Release factor"/>
    <property type="match status" value="1"/>
</dbReference>
<accession>A0A2G9ZBS4</accession>
<dbReference type="InterPro" id="IPR000352">
    <property type="entry name" value="Pep_chain_release_fac_I"/>
</dbReference>
<feature type="compositionally biased region" description="Basic and acidic residues" evidence="2">
    <location>
        <begin position="131"/>
        <end position="154"/>
    </location>
</feature>
<proteinExistence type="inferred from homology"/>
<comment type="caution">
    <text evidence="4">The sequence shown here is derived from an EMBL/GenBank/DDBJ whole genome shotgun (WGS) entry which is preliminary data.</text>
</comment>
<dbReference type="Pfam" id="PF00472">
    <property type="entry name" value="RF-1"/>
    <property type="match status" value="1"/>
</dbReference>
<feature type="region of interest" description="Disordered" evidence="2">
    <location>
        <begin position="119"/>
        <end position="154"/>
    </location>
</feature>
<dbReference type="InterPro" id="IPR045853">
    <property type="entry name" value="Pep_chain_release_fac_I_sf"/>
</dbReference>
<keyword evidence="4" id="KW-0378">Hydrolase</keyword>
<dbReference type="AlphaFoldDB" id="A0A2G9ZBS4"/>
<dbReference type="Proteomes" id="UP000228812">
    <property type="component" value="Unassembled WGS sequence"/>
</dbReference>
<evidence type="ECO:0000313" key="4">
    <source>
        <dbReference type="EMBL" id="PIP29798.1"/>
    </source>
</evidence>
<evidence type="ECO:0000256" key="1">
    <source>
        <dbReference type="ARBA" id="ARBA00010835"/>
    </source>
</evidence>
<evidence type="ECO:0000259" key="3">
    <source>
        <dbReference type="Pfam" id="PF00472"/>
    </source>
</evidence>
<gene>
    <name evidence="4" type="ORF">COX26_02170</name>
</gene>
<protein>
    <submittedName>
        <fullName evidence="4">Aminoacyl-tRNA hydrolase</fullName>
    </submittedName>
</protein>